<feature type="transmembrane region" description="Helical" evidence="1">
    <location>
        <begin position="174"/>
        <end position="193"/>
    </location>
</feature>
<dbReference type="EMBL" id="JAGIKX010000047">
    <property type="protein sequence ID" value="MBP2259020.1"/>
    <property type="molecule type" value="Genomic_DNA"/>
</dbReference>
<gene>
    <name evidence="3" type="ORF">J2Z81_003008</name>
</gene>
<dbReference type="SUPFAM" id="SSF158560">
    <property type="entry name" value="BH3980-like"/>
    <property type="match status" value="1"/>
</dbReference>
<proteinExistence type="predicted"/>
<dbReference type="Pfam" id="PF08006">
    <property type="entry name" value="HAAS_TM"/>
    <property type="match status" value="1"/>
</dbReference>
<evidence type="ECO:0000313" key="4">
    <source>
        <dbReference type="Proteomes" id="UP001519294"/>
    </source>
</evidence>
<keyword evidence="1" id="KW-1133">Transmembrane helix</keyword>
<feature type="transmembrane region" description="Helical" evidence="1">
    <location>
        <begin position="111"/>
        <end position="131"/>
    </location>
</feature>
<feature type="transmembrane region" description="Helical" evidence="1">
    <location>
        <begin position="143"/>
        <end position="162"/>
    </location>
</feature>
<sequence>MNEQLGLSEKSKDFLENLRLYLFSSGKNSGEIKEIVEELEVHLYEAEQNGKSVEKIIGNSPKEYMEMISDEMTIDYKTSIKYICLIIFGSFSFRIFPDLLEGNLSYSVLEIAGHIVIGAIFVASIIIGFKYLSTRKQTLKKIIITLIPIMVLPIALFVGLLFLNHSVETPMIQFGHTGSLIVAAVTGIFLIGVSIWAKTWVMVVVVALLTLPDYFLSMTSLSDKMQLMISPWITFAGIAIYLWISFKLEKKRSES</sequence>
<dbReference type="Proteomes" id="UP001519294">
    <property type="component" value="Unassembled WGS sequence"/>
</dbReference>
<evidence type="ECO:0000313" key="3">
    <source>
        <dbReference type="EMBL" id="MBP2259020.1"/>
    </source>
</evidence>
<name>A0ABS4SBZ6_9BACI</name>
<feature type="domain" description="HAAS transmembrane region" evidence="2">
    <location>
        <begin position="93"/>
        <end position="206"/>
    </location>
</feature>
<feature type="transmembrane region" description="Helical" evidence="1">
    <location>
        <begin position="200"/>
        <end position="217"/>
    </location>
</feature>
<keyword evidence="1" id="KW-0812">Transmembrane</keyword>
<organism evidence="3 4">
    <name type="scientific">Virgibacillus alimentarius</name>
    <dbReference type="NCBI Taxonomy" id="698769"/>
    <lineage>
        <taxon>Bacteria</taxon>
        <taxon>Bacillati</taxon>
        <taxon>Bacillota</taxon>
        <taxon>Bacilli</taxon>
        <taxon>Bacillales</taxon>
        <taxon>Bacillaceae</taxon>
        <taxon>Virgibacillus</taxon>
    </lineage>
</organism>
<comment type="caution">
    <text evidence="3">The sequence shown here is derived from an EMBL/GenBank/DDBJ whole genome shotgun (WGS) entry which is preliminary data.</text>
</comment>
<keyword evidence="4" id="KW-1185">Reference proteome</keyword>
<reference evidence="3 4" key="1">
    <citation type="submission" date="2021-03" db="EMBL/GenBank/DDBJ databases">
        <title>Genomic Encyclopedia of Type Strains, Phase IV (KMG-IV): sequencing the most valuable type-strain genomes for metagenomic binning, comparative biology and taxonomic classification.</title>
        <authorList>
            <person name="Goeker M."/>
        </authorList>
    </citation>
    <scope>NUCLEOTIDE SEQUENCE [LARGE SCALE GENOMIC DNA]</scope>
    <source>
        <strain evidence="3 4">DSM 25790</strain>
    </source>
</reference>
<keyword evidence="1" id="KW-0472">Membrane</keyword>
<protein>
    <submittedName>
        <fullName evidence="3">Membrane-anchored protein</fullName>
    </submittedName>
</protein>
<feature type="transmembrane region" description="Helical" evidence="1">
    <location>
        <begin position="79"/>
        <end position="96"/>
    </location>
</feature>
<evidence type="ECO:0000259" key="2">
    <source>
        <dbReference type="Pfam" id="PF08006"/>
    </source>
</evidence>
<feature type="transmembrane region" description="Helical" evidence="1">
    <location>
        <begin position="229"/>
        <end position="246"/>
    </location>
</feature>
<evidence type="ECO:0000256" key="1">
    <source>
        <dbReference type="SAM" id="Phobius"/>
    </source>
</evidence>
<dbReference type="PANTHER" id="PTHR41307">
    <property type="entry name" value="MEMBRANE PROTEIN-RELATED"/>
    <property type="match status" value="1"/>
</dbReference>
<dbReference type="RefSeq" id="WP_156947664.1">
    <property type="nucleotide sequence ID" value="NZ_JAGIKX010000047.1"/>
</dbReference>
<dbReference type="PANTHER" id="PTHR41307:SF1">
    <property type="entry name" value="MEMBRANE PROTEIN"/>
    <property type="match status" value="1"/>
</dbReference>
<dbReference type="InterPro" id="IPR012963">
    <property type="entry name" value="HAAS_TM"/>
</dbReference>
<accession>A0ABS4SBZ6</accession>